<keyword evidence="4 7" id="KW-0812">Transmembrane</keyword>
<dbReference type="Proteomes" id="UP000190813">
    <property type="component" value="Unassembled WGS sequence"/>
</dbReference>
<keyword evidence="6 7" id="KW-0998">Cell outer membrane</keyword>
<dbReference type="GO" id="GO:0009279">
    <property type="term" value="C:cell outer membrane"/>
    <property type="evidence" value="ECO:0007669"/>
    <property type="project" value="UniProtKB-SubCell"/>
</dbReference>
<dbReference type="NCBIfam" id="TIGR04056">
    <property type="entry name" value="OMP_RagA_SusC"/>
    <property type="match status" value="1"/>
</dbReference>
<name>A0A1T3MMH7_9FLAO</name>
<dbReference type="RefSeq" id="WP_078771477.1">
    <property type="nucleotide sequence ID" value="NZ_CBCSBR010000006.1"/>
</dbReference>
<comment type="caution">
    <text evidence="10">The sequence shown here is derived from an EMBL/GenBank/DDBJ whole genome shotgun (WGS) entry which is preliminary data.</text>
</comment>
<dbReference type="InterPro" id="IPR012910">
    <property type="entry name" value="Plug_dom"/>
</dbReference>
<dbReference type="EMBL" id="MAHX01000013">
    <property type="protein sequence ID" value="OPC65872.1"/>
    <property type="molecule type" value="Genomic_DNA"/>
</dbReference>
<gene>
    <name evidence="10" type="ORF">BAZ10_01130</name>
</gene>
<evidence type="ECO:0000256" key="6">
    <source>
        <dbReference type="ARBA" id="ARBA00023237"/>
    </source>
</evidence>
<dbReference type="SUPFAM" id="SSF56935">
    <property type="entry name" value="Porins"/>
    <property type="match status" value="1"/>
</dbReference>
<organism evidence="10 11">
    <name type="scientific">Elizabethkingia occulta</name>
    <dbReference type="NCBI Taxonomy" id="1867263"/>
    <lineage>
        <taxon>Bacteria</taxon>
        <taxon>Pseudomonadati</taxon>
        <taxon>Bacteroidota</taxon>
        <taxon>Flavobacteriia</taxon>
        <taxon>Flavobacteriales</taxon>
        <taxon>Weeksellaceae</taxon>
        <taxon>Elizabethkingia</taxon>
    </lineage>
</organism>
<dbReference type="InterPro" id="IPR037066">
    <property type="entry name" value="Plug_dom_sf"/>
</dbReference>
<dbReference type="PROSITE" id="PS52016">
    <property type="entry name" value="TONB_DEPENDENT_REC_3"/>
    <property type="match status" value="1"/>
</dbReference>
<comment type="subcellular location">
    <subcellularLocation>
        <location evidence="1 7">Cell outer membrane</location>
        <topology evidence="1 7">Multi-pass membrane protein</topology>
    </subcellularLocation>
</comment>
<keyword evidence="2 7" id="KW-0813">Transport</keyword>
<keyword evidence="8" id="KW-0732">Signal</keyword>
<evidence type="ECO:0000256" key="1">
    <source>
        <dbReference type="ARBA" id="ARBA00004571"/>
    </source>
</evidence>
<evidence type="ECO:0000256" key="4">
    <source>
        <dbReference type="ARBA" id="ARBA00022692"/>
    </source>
</evidence>
<reference evidence="10 11" key="1">
    <citation type="submission" date="2016-06" db="EMBL/GenBank/DDBJ databases">
        <title>Revisiting the taxonomy of the Elizabethkingia Genus based on Whole-Genome Sequencing, Optical Mapping, and MALDI-TOF.</title>
        <authorList>
            <person name="Nicholson A.C."/>
        </authorList>
    </citation>
    <scope>NUCLEOTIDE SEQUENCE [LARGE SCALE GENOMIC DNA]</scope>
    <source>
        <strain evidence="10 11">G4070</strain>
    </source>
</reference>
<dbReference type="AlphaFoldDB" id="A0A1T3MMH7"/>
<dbReference type="InterPro" id="IPR023997">
    <property type="entry name" value="TonB-dep_OMP_SusC/RagA_CS"/>
</dbReference>
<dbReference type="Gene3D" id="2.170.130.10">
    <property type="entry name" value="TonB-dependent receptor, plug domain"/>
    <property type="match status" value="1"/>
</dbReference>
<evidence type="ECO:0000256" key="5">
    <source>
        <dbReference type="ARBA" id="ARBA00023136"/>
    </source>
</evidence>
<evidence type="ECO:0000256" key="8">
    <source>
        <dbReference type="SAM" id="SignalP"/>
    </source>
</evidence>
<dbReference type="InterPro" id="IPR039426">
    <property type="entry name" value="TonB-dep_rcpt-like"/>
</dbReference>
<sequence length="993" mass="110890">MRIHPMVPSNYLKVAIAFFLSTSGVQMAMAQQTPNRKVSTKADTISKSKDIDEVVVVGYGKQKKSNMTTAVSSISKEVLESRPVPNIMNAMQGAAPGVVVTRTSGRPGGQNFNIEVRGASSMNGSIPPLYVVDGITVSDQVFNTINPDDIENISILKDGAAASIYGARAGGGVVIVTTKTGTKGKVRVSYGSIITSMKPLNIPKRMSLLEEAEYANIAYNNAGQSVYYDDIDMGFIRNGIEWGINPNKNKVSYQTYNQHDIYKQLFHDNYYMMQNNLSVQGGSDKVSYFASMGYLQQNGLFKVGPDAYDKWNTRLNLTAKLSDKITMDVRMAYAKESFDRSSRTVENGGSLSTAFSARQKFPIFNPDGSFYGAAGSSGNLTYMYQAAAGFNKRSNEDFNNSVSLTGKDIFVKGLTLKAVYGRENYYRKDKTFNRTVKTYDWTINGPIAAAPVNSTNSYSVYNESYIQQNTQFQIDYDFAIDKHKFHVMGGFQWEDYYKKTESASATNLIVNDNPSLNYASDAKYKSNSEGQTGWAQQSYFGRFTYEYDGKYLLEGTIRRDESSRLSPGFRADWFKSASAGWNMHKEGWFNSALPFFTVFKPRISYGEVANANSRDLVGDFDFLNGLSFGTNVVLGDNGGDRNTYVTQGRFSSNRLKWERVVSKNLGLDFALFSNKLTGSFDIYRKDNRNNLVRITLPSVFGYQEPYQNQGILKTTGWEFSLGYNGRIGKDFTFNVSGNIADSKNKVEYKDGSSYFVYSGRNNIIEGYEMNTIWGYKTNGYIQNADQLKGVPYNGSKTGIGDVRYIDMNGDGQLNGGLNTVADHGDLVYLGSDNPRYTFGFNFSSKWKNVDFSFRLQGVGKRTFMYSTDQFQPLAAAWVQPISIHLDYWTPDNPNAAFPRPFVGGGHNFLPSDKWVLNGAYVRLKNVQLGYSLSPEAMKNLPISRLRFYVTAEDILTFSKLGVWKGIIDPEQKNQAYADYPLSSSIAFGVNIDF</sequence>
<protein>
    <recommendedName>
        <fullName evidence="9">TonB-dependent receptor plug domain-containing protein</fullName>
    </recommendedName>
</protein>
<accession>A0A1T3MMH7</accession>
<dbReference type="InterPro" id="IPR023996">
    <property type="entry name" value="TonB-dep_OMP_SusC/RagA"/>
</dbReference>
<feature type="domain" description="TonB-dependent receptor plug" evidence="9">
    <location>
        <begin position="64"/>
        <end position="173"/>
    </location>
</feature>
<evidence type="ECO:0000256" key="2">
    <source>
        <dbReference type="ARBA" id="ARBA00022448"/>
    </source>
</evidence>
<keyword evidence="11" id="KW-1185">Reference proteome</keyword>
<dbReference type="NCBIfam" id="TIGR04057">
    <property type="entry name" value="SusC_RagA_signa"/>
    <property type="match status" value="1"/>
</dbReference>
<evidence type="ECO:0000313" key="10">
    <source>
        <dbReference type="EMBL" id="OPC65872.1"/>
    </source>
</evidence>
<dbReference type="InterPro" id="IPR036942">
    <property type="entry name" value="Beta-barrel_TonB_sf"/>
</dbReference>
<evidence type="ECO:0000313" key="11">
    <source>
        <dbReference type="Proteomes" id="UP000190813"/>
    </source>
</evidence>
<feature type="chain" id="PRO_5012933494" description="TonB-dependent receptor plug domain-containing protein" evidence="8">
    <location>
        <begin position="31"/>
        <end position="993"/>
    </location>
</feature>
<evidence type="ECO:0000259" key="9">
    <source>
        <dbReference type="Pfam" id="PF07715"/>
    </source>
</evidence>
<dbReference type="Pfam" id="PF07715">
    <property type="entry name" value="Plug"/>
    <property type="match status" value="1"/>
</dbReference>
<feature type="signal peptide" evidence="8">
    <location>
        <begin position="1"/>
        <end position="30"/>
    </location>
</feature>
<keyword evidence="5 7" id="KW-0472">Membrane</keyword>
<comment type="similarity">
    <text evidence="7">Belongs to the TonB-dependent receptor family.</text>
</comment>
<keyword evidence="3 7" id="KW-1134">Transmembrane beta strand</keyword>
<dbReference type="Gene3D" id="2.40.170.20">
    <property type="entry name" value="TonB-dependent receptor, beta-barrel domain"/>
    <property type="match status" value="1"/>
</dbReference>
<proteinExistence type="inferred from homology"/>
<evidence type="ECO:0000256" key="3">
    <source>
        <dbReference type="ARBA" id="ARBA00022452"/>
    </source>
</evidence>
<evidence type="ECO:0000256" key="7">
    <source>
        <dbReference type="PROSITE-ProRule" id="PRU01360"/>
    </source>
</evidence>